<sequence>MIAPDSLADIPPSPWLCEDVILFLRSAPAHNTQAVVEFIIDILRPLARRDTSLQDRDAVVAANSRYPASPYLWFTVYLACDNKTASSLLLASGLLHILECLYDTEFSDRPPHGGRIKNLLWQNKHDIRRICYLVLSAISKHIDLHDFLLLEQLTYDIRMESRRLSELLND</sequence>
<gene>
    <name evidence="1" type="ORF">PHLCEN_2v12</name>
</gene>
<organism evidence="1 2">
    <name type="scientific">Hermanssonia centrifuga</name>
    <dbReference type="NCBI Taxonomy" id="98765"/>
    <lineage>
        <taxon>Eukaryota</taxon>
        <taxon>Fungi</taxon>
        <taxon>Dikarya</taxon>
        <taxon>Basidiomycota</taxon>
        <taxon>Agaricomycotina</taxon>
        <taxon>Agaricomycetes</taxon>
        <taxon>Polyporales</taxon>
        <taxon>Meruliaceae</taxon>
        <taxon>Hermanssonia</taxon>
    </lineage>
</organism>
<dbReference type="Proteomes" id="UP000186601">
    <property type="component" value="Unassembled WGS sequence"/>
</dbReference>
<proteinExistence type="predicted"/>
<keyword evidence="2" id="KW-1185">Reference proteome</keyword>
<name>A0A2R6S7C8_9APHY</name>
<dbReference type="EMBL" id="MLYV02000001">
    <property type="protein sequence ID" value="PSS38152.1"/>
    <property type="molecule type" value="Genomic_DNA"/>
</dbReference>
<dbReference type="OrthoDB" id="2799001at2759"/>
<dbReference type="AlphaFoldDB" id="A0A2R6S7C8"/>
<evidence type="ECO:0000313" key="2">
    <source>
        <dbReference type="Proteomes" id="UP000186601"/>
    </source>
</evidence>
<accession>A0A2R6S7C8</accession>
<comment type="caution">
    <text evidence="1">The sequence shown here is derived from an EMBL/GenBank/DDBJ whole genome shotgun (WGS) entry which is preliminary data.</text>
</comment>
<reference evidence="1 2" key="1">
    <citation type="submission" date="2018-02" db="EMBL/GenBank/DDBJ databases">
        <title>Genome sequence of the basidiomycete white-rot fungus Phlebia centrifuga.</title>
        <authorList>
            <person name="Granchi Z."/>
            <person name="Peng M."/>
            <person name="de Vries R.P."/>
            <person name="Hilden K."/>
            <person name="Makela M.R."/>
            <person name="Grigoriev I."/>
            <person name="Riley R."/>
        </authorList>
    </citation>
    <scope>NUCLEOTIDE SEQUENCE [LARGE SCALE GENOMIC DNA]</scope>
    <source>
        <strain evidence="1 2">FBCC195</strain>
    </source>
</reference>
<evidence type="ECO:0000313" key="1">
    <source>
        <dbReference type="EMBL" id="PSS38152.1"/>
    </source>
</evidence>
<protein>
    <recommendedName>
        <fullName evidence="3">CCR4-NOT transcription complex subunit 11</fullName>
    </recommendedName>
</protein>
<evidence type="ECO:0008006" key="3">
    <source>
        <dbReference type="Google" id="ProtNLM"/>
    </source>
</evidence>